<comment type="caution">
    <text evidence="3">The sequence shown here is derived from an EMBL/GenBank/DDBJ whole genome shotgun (WGS) entry which is preliminary data.</text>
</comment>
<reference evidence="3" key="1">
    <citation type="submission" date="2022-08" db="EMBL/GenBank/DDBJ databases">
        <authorList>
            <person name="Deng Y."/>
            <person name="Han X.-F."/>
            <person name="Zhang Y.-Q."/>
        </authorList>
    </citation>
    <scope>NUCLEOTIDE SEQUENCE</scope>
    <source>
        <strain evidence="3">CPCC 205763</strain>
    </source>
</reference>
<dbReference type="RefSeq" id="WP_259505551.1">
    <property type="nucleotide sequence ID" value="NZ_JANLCM010000001.1"/>
</dbReference>
<name>A0ABT2GQY7_9MICO</name>
<evidence type="ECO:0000256" key="2">
    <source>
        <dbReference type="SAM" id="Phobius"/>
    </source>
</evidence>
<feature type="compositionally biased region" description="Low complexity" evidence="1">
    <location>
        <begin position="46"/>
        <end position="61"/>
    </location>
</feature>
<proteinExistence type="predicted"/>
<gene>
    <name evidence="3" type="ORF">N1027_04345</name>
</gene>
<keyword evidence="2" id="KW-1133">Transmembrane helix</keyword>
<feature type="transmembrane region" description="Helical" evidence="2">
    <location>
        <begin position="6"/>
        <end position="27"/>
    </location>
</feature>
<dbReference type="Proteomes" id="UP001165584">
    <property type="component" value="Unassembled WGS sequence"/>
</dbReference>
<keyword evidence="2" id="KW-0812">Transmembrane</keyword>
<feature type="region of interest" description="Disordered" evidence="1">
    <location>
        <begin position="34"/>
        <end position="61"/>
    </location>
</feature>
<evidence type="ECO:0000256" key="1">
    <source>
        <dbReference type="SAM" id="MobiDB-lite"/>
    </source>
</evidence>
<keyword evidence="4" id="KW-1185">Reference proteome</keyword>
<protein>
    <submittedName>
        <fullName evidence="3">Uncharacterized protein</fullName>
    </submittedName>
</protein>
<dbReference type="EMBL" id="JANLCM010000001">
    <property type="protein sequence ID" value="MCS5717364.1"/>
    <property type="molecule type" value="Genomic_DNA"/>
</dbReference>
<keyword evidence="2" id="KW-0472">Membrane</keyword>
<evidence type="ECO:0000313" key="4">
    <source>
        <dbReference type="Proteomes" id="UP001165584"/>
    </source>
</evidence>
<organism evidence="3 4">
    <name type="scientific">Herbiconiux aconitum</name>
    <dbReference type="NCBI Taxonomy" id="2970913"/>
    <lineage>
        <taxon>Bacteria</taxon>
        <taxon>Bacillati</taxon>
        <taxon>Actinomycetota</taxon>
        <taxon>Actinomycetes</taxon>
        <taxon>Micrococcales</taxon>
        <taxon>Microbacteriaceae</taxon>
        <taxon>Herbiconiux</taxon>
    </lineage>
</organism>
<sequence>MRAGVDLVFFIAWASVGVVGLGVWFVATLRLSRRRPAKVDPGPSRAANTTAPAGATTPVSV</sequence>
<accession>A0ABT2GQY7</accession>
<evidence type="ECO:0000313" key="3">
    <source>
        <dbReference type="EMBL" id="MCS5717364.1"/>
    </source>
</evidence>